<evidence type="ECO:0000259" key="5">
    <source>
        <dbReference type="PROSITE" id="PS50893"/>
    </source>
</evidence>
<keyword evidence="2" id="KW-0813">Transport</keyword>
<dbReference type="InterPro" id="IPR003439">
    <property type="entry name" value="ABC_transporter-like_ATP-bd"/>
</dbReference>
<dbReference type="EMBL" id="CAATGL010000001">
    <property type="protein sequence ID" value="VNP51768.1"/>
    <property type="molecule type" value="Genomic_DNA"/>
</dbReference>
<dbReference type="PROSITE" id="PS50893">
    <property type="entry name" value="ABC_TRANSPORTER_2"/>
    <property type="match status" value="1"/>
</dbReference>
<dbReference type="InterPro" id="IPR017871">
    <property type="entry name" value="ABC_transporter-like_CS"/>
</dbReference>
<dbReference type="SUPFAM" id="SSF52540">
    <property type="entry name" value="P-loop containing nucleoside triphosphate hydrolases"/>
    <property type="match status" value="1"/>
</dbReference>
<sequence>MIELKNITKTIGGKVILDNLSLRIDQGDLVAIVGKSGSGKSTLLNLLGLIDGDYSGRYEIFGQTNLAVNSTKSQTIIREHISYLFQNFALIDDETVEYNLMLALKYVKLSKKDKLKKVEEILERVGLSATLHQKVSELSGGEQQRIAVARAILKPSQLILADEPTGSLDPENRDLVLKFLLEMNREGKTVIIVTHDAYVAQQCHRIIELGEGK</sequence>
<dbReference type="Pfam" id="PF00005">
    <property type="entry name" value="ABC_tran"/>
    <property type="match status" value="1"/>
</dbReference>
<dbReference type="SMART" id="SM00382">
    <property type="entry name" value="AAA"/>
    <property type="match status" value="1"/>
</dbReference>
<dbReference type="RefSeq" id="WP_050206563.1">
    <property type="nucleotide sequence ID" value="NZ_CFDJ01000045.1"/>
</dbReference>
<dbReference type="Gene3D" id="3.40.50.300">
    <property type="entry name" value="P-loop containing nucleotide triphosphate hydrolases"/>
    <property type="match status" value="1"/>
</dbReference>
<feature type="domain" description="ABC transporter" evidence="5">
    <location>
        <begin position="2"/>
        <end position="213"/>
    </location>
</feature>
<dbReference type="PANTHER" id="PTHR42798:SF4">
    <property type="entry name" value="ABC TRANSPORTER DOMAIN-CONTAINING PROTEIN"/>
    <property type="match status" value="1"/>
</dbReference>
<keyword evidence="6" id="KW-0378">Hydrolase</keyword>
<dbReference type="CDD" id="cd03255">
    <property type="entry name" value="ABC_MJ0796_LolCDE_FtsE"/>
    <property type="match status" value="1"/>
</dbReference>
<dbReference type="AlphaFoldDB" id="A0A4J1V2C0"/>
<dbReference type="InterPro" id="IPR003593">
    <property type="entry name" value="AAA+_ATPase"/>
</dbReference>
<accession>A0A4J1V2C0</accession>
<keyword evidence="3" id="KW-0547">Nucleotide-binding</keyword>
<organism evidence="6">
    <name type="scientific">Streptococcus pneumoniae</name>
    <dbReference type="NCBI Taxonomy" id="1313"/>
    <lineage>
        <taxon>Bacteria</taxon>
        <taxon>Bacillati</taxon>
        <taxon>Bacillota</taxon>
        <taxon>Bacilli</taxon>
        <taxon>Lactobacillales</taxon>
        <taxon>Streptococcaceae</taxon>
        <taxon>Streptococcus</taxon>
    </lineage>
</organism>
<dbReference type="InterPro" id="IPR017911">
    <property type="entry name" value="MacB-like_ATP-bd"/>
</dbReference>
<evidence type="ECO:0000256" key="3">
    <source>
        <dbReference type="ARBA" id="ARBA00022741"/>
    </source>
</evidence>
<gene>
    <name evidence="6" type="primary">macB_1</name>
    <name evidence="6" type="ORF">SAMEA2658744_00317</name>
</gene>
<dbReference type="GO" id="GO:0016887">
    <property type="term" value="F:ATP hydrolysis activity"/>
    <property type="evidence" value="ECO:0007669"/>
    <property type="project" value="InterPro"/>
</dbReference>
<evidence type="ECO:0000256" key="1">
    <source>
        <dbReference type="ARBA" id="ARBA00005417"/>
    </source>
</evidence>
<comment type="similarity">
    <text evidence="1">Belongs to the ABC transporter superfamily.</text>
</comment>
<dbReference type="EC" id="3.6.3.-" evidence="6"/>
<keyword evidence="4 6" id="KW-0067">ATP-binding</keyword>
<dbReference type="GO" id="GO:0005524">
    <property type="term" value="F:ATP binding"/>
    <property type="evidence" value="ECO:0007669"/>
    <property type="project" value="UniProtKB-KW"/>
</dbReference>
<protein>
    <submittedName>
        <fullName evidence="6">ABC transporter ATP-binding protein</fullName>
        <ecNumber evidence="6">3.6.3.-</ecNumber>
    </submittedName>
</protein>
<name>A0A4J1V2C0_STREE</name>
<dbReference type="InterPro" id="IPR027417">
    <property type="entry name" value="P-loop_NTPase"/>
</dbReference>
<evidence type="ECO:0000256" key="2">
    <source>
        <dbReference type="ARBA" id="ARBA00022448"/>
    </source>
</evidence>
<evidence type="ECO:0000313" key="6">
    <source>
        <dbReference type="EMBL" id="VNP51768.1"/>
    </source>
</evidence>
<reference evidence="6" key="1">
    <citation type="submission" date="2019-04" db="EMBL/GenBank/DDBJ databases">
        <authorList>
            <consortium name="Pathogen Informatics"/>
        </authorList>
    </citation>
    <scope>NUCLEOTIDE SEQUENCE</scope>
    <source>
        <strain evidence="6">GPSC56</strain>
    </source>
</reference>
<proteinExistence type="inferred from homology"/>
<evidence type="ECO:0000256" key="4">
    <source>
        <dbReference type="ARBA" id="ARBA00022840"/>
    </source>
</evidence>
<dbReference type="NCBIfam" id="TIGR03608">
    <property type="entry name" value="L_ocin_972_ABC"/>
    <property type="match status" value="1"/>
</dbReference>
<dbReference type="PANTHER" id="PTHR42798">
    <property type="entry name" value="LIPOPROTEIN-RELEASING SYSTEM ATP-BINDING PROTEIN LOLD"/>
    <property type="match status" value="1"/>
</dbReference>
<dbReference type="PROSITE" id="PS00211">
    <property type="entry name" value="ABC_TRANSPORTER_1"/>
    <property type="match status" value="1"/>
</dbReference>
<dbReference type="InterPro" id="IPR019895">
    <property type="entry name" value="L_ocin_972_ABC"/>
</dbReference>